<name>A0ABZ3C8B8_9ACTN</name>
<dbReference type="PANTHER" id="PTHR31756">
    <property type="entry name" value="PYRUVATE, PHOSPHATE DIKINASE REGULATORY PROTEIN 1, CHLOROPLASTIC"/>
    <property type="match status" value="1"/>
</dbReference>
<dbReference type="NCBIfam" id="NF003742">
    <property type="entry name" value="PRK05339.1"/>
    <property type="match status" value="1"/>
</dbReference>
<evidence type="ECO:0000256" key="1">
    <source>
        <dbReference type="ARBA" id="ARBA00022527"/>
    </source>
</evidence>
<dbReference type="Pfam" id="PF03618">
    <property type="entry name" value="Kinase-PPPase"/>
    <property type="match status" value="1"/>
</dbReference>
<keyword evidence="6" id="KW-1185">Reference proteome</keyword>
<organism evidence="5 6">
    <name type="scientific">Propioniciclava soli</name>
    <dbReference type="NCBI Taxonomy" id="2775081"/>
    <lineage>
        <taxon>Bacteria</taxon>
        <taxon>Bacillati</taxon>
        <taxon>Actinomycetota</taxon>
        <taxon>Actinomycetes</taxon>
        <taxon>Propionibacteriales</taxon>
        <taxon>Propionibacteriaceae</taxon>
        <taxon>Propioniciclava</taxon>
    </lineage>
</organism>
<reference evidence="5 6" key="1">
    <citation type="journal article" date="2023" name="Environ Microbiome">
        <title>A coral-associated actinobacterium mitigates coral bleaching under heat stress.</title>
        <authorList>
            <person name="Li J."/>
            <person name="Zou Y."/>
            <person name="Li Q."/>
            <person name="Zhang J."/>
            <person name="Bourne D.G."/>
            <person name="Lyu Y."/>
            <person name="Liu C."/>
            <person name="Zhang S."/>
        </authorList>
    </citation>
    <scope>NUCLEOTIDE SEQUENCE [LARGE SCALE GENOMIC DNA]</scope>
    <source>
        <strain evidence="5 6">SCSIO 13291</strain>
    </source>
</reference>
<dbReference type="InterPro" id="IPR005177">
    <property type="entry name" value="Kinase-pyrophosphorylase"/>
</dbReference>
<evidence type="ECO:0000313" key="6">
    <source>
        <dbReference type="Proteomes" id="UP001434337"/>
    </source>
</evidence>
<evidence type="ECO:0000313" key="5">
    <source>
        <dbReference type="EMBL" id="WZW98743.1"/>
    </source>
</evidence>
<dbReference type="GO" id="GO:0016301">
    <property type="term" value="F:kinase activity"/>
    <property type="evidence" value="ECO:0007669"/>
    <property type="project" value="UniProtKB-KW"/>
</dbReference>
<gene>
    <name evidence="5" type="ORF">PCC79_00615</name>
</gene>
<keyword evidence="2" id="KW-0808">Transferase</keyword>
<evidence type="ECO:0000256" key="2">
    <source>
        <dbReference type="ARBA" id="ARBA00022679"/>
    </source>
</evidence>
<dbReference type="PANTHER" id="PTHR31756:SF3">
    <property type="entry name" value="PYRUVATE, PHOSPHATE DIKINASE REGULATORY PROTEIN 1, CHLOROPLASTIC"/>
    <property type="match status" value="1"/>
</dbReference>
<dbReference type="Proteomes" id="UP001434337">
    <property type="component" value="Chromosome"/>
</dbReference>
<accession>A0ABZ3C8B8</accession>
<keyword evidence="1" id="KW-0723">Serine/threonine-protein kinase</keyword>
<keyword evidence="4 5" id="KW-0418">Kinase</keyword>
<dbReference type="RefSeq" id="WP_342372704.1">
    <property type="nucleotide sequence ID" value="NZ_CP115965.1"/>
</dbReference>
<evidence type="ECO:0000256" key="3">
    <source>
        <dbReference type="ARBA" id="ARBA00022741"/>
    </source>
</evidence>
<protein>
    <submittedName>
        <fullName evidence="5">Kinase/pyrophosphorylase</fullName>
    </submittedName>
</protein>
<sequence length="292" mass="32110">MTDLEIHLLADSTGESGVRLARAAVAQFPHVEFRLVRHRRITTAARLQSALDALRERDGQPTAVFFTLVNEELASLVRSACCELDMPYADLMMDAMGALERISGQDADQVPMRPVGVEADYFVRIASIDFAVRNDDGAAPASLLECDICLVGPSRSGKTPLSIFLGYLGYKTVNVPLVPGIAPPEELFRIDPWRVVGLTLDPERLRLIRSERVRGLGVRGMKDGYVDLASIYDELDDLVALQRRLKCPVLDTTGMALEEAAARIVDLVEERARKHGGRLRRPANTSSTLPTS</sequence>
<evidence type="ECO:0000256" key="4">
    <source>
        <dbReference type="ARBA" id="ARBA00022777"/>
    </source>
</evidence>
<proteinExistence type="predicted"/>
<dbReference type="EMBL" id="CP115965">
    <property type="protein sequence ID" value="WZW98743.1"/>
    <property type="molecule type" value="Genomic_DNA"/>
</dbReference>
<keyword evidence="3" id="KW-0547">Nucleotide-binding</keyword>